<feature type="transmembrane region" description="Helical" evidence="1">
    <location>
        <begin position="176"/>
        <end position="198"/>
    </location>
</feature>
<feature type="transmembrane region" description="Helical" evidence="1">
    <location>
        <begin position="219"/>
        <end position="239"/>
    </location>
</feature>
<dbReference type="AlphaFoldDB" id="A0A409XGV0"/>
<protein>
    <submittedName>
        <fullName evidence="2">Uncharacterized protein</fullName>
    </submittedName>
</protein>
<evidence type="ECO:0000256" key="1">
    <source>
        <dbReference type="SAM" id="Phobius"/>
    </source>
</evidence>
<keyword evidence="1" id="KW-0472">Membrane</keyword>
<feature type="transmembrane region" description="Helical" evidence="1">
    <location>
        <begin position="53"/>
        <end position="73"/>
    </location>
</feature>
<proteinExistence type="predicted"/>
<organism evidence="2 3">
    <name type="scientific">Psilocybe cyanescens</name>
    <dbReference type="NCBI Taxonomy" id="93625"/>
    <lineage>
        <taxon>Eukaryota</taxon>
        <taxon>Fungi</taxon>
        <taxon>Dikarya</taxon>
        <taxon>Basidiomycota</taxon>
        <taxon>Agaricomycotina</taxon>
        <taxon>Agaricomycetes</taxon>
        <taxon>Agaricomycetidae</taxon>
        <taxon>Agaricales</taxon>
        <taxon>Agaricineae</taxon>
        <taxon>Strophariaceae</taxon>
        <taxon>Psilocybe</taxon>
    </lineage>
</organism>
<dbReference type="OrthoDB" id="2796825at2759"/>
<feature type="transmembrane region" description="Helical" evidence="1">
    <location>
        <begin position="245"/>
        <end position="268"/>
    </location>
</feature>
<keyword evidence="3" id="KW-1185">Reference proteome</keyword>
<name>A0A409XGV0_PSICY</name>
<dbReference type="Proteomes" id="UP000283269">
    <property type="component" value="Unassembled WGS sequence"/>
</dbReference>
<feature type="transmembrane region" description="Helical" evidence="1">
    <location>
        <begin position="103"/>
        <end position="124"/>
    </location>
</feature>
<evidence type="ECO:0000313" key="2">
    <source>
        <dbReference type="EMBL" id="PPQ89971.1"/>
    </source>
</evidence>
<keyword evidence="1" id="KW-0812">Transmembrane</keyword>
<sequence length="327" mass="36018">MATGTALFEHSYYIGSYIGGIMYGFELSVYFMILESLFRRGNKSSMHSKRFCAIYSTIMVLLTTIDVACNAVWGEEMWITYRDQPGGVAEYIKTKVSVGYETLGSVSVVGSVFMGDALLIYRLFLVYGRNLGVILVPTFAYIVGFVFPEALAIQQLVLAGKPHGDFFGKDSVRFAVAYYTITICLNIVVTIFICVRLFRLSRRFSSTLGRENGQVYGGAAAILIESAAPYSLLGMMYLVPFSLQYGTGILFGQLWSKMSGIAPLLIILRVVNGRAWSEDGTQIRTPLTFVPPDVTTIPSPLHSVAFLGQSQSSQTILEHLSSKHVSS</sequence>
<feature type="transmembrane region" description="Helical" evidence="1">
    <location>
        <begin position="131"/>
        <end position="156"/>
    </location>
</feature>
<accession>A0A409XGV0</accession>
<comment type="caution">
    <text evidence="2">The sequence shown here is derived from an EMBL/GenBank/DDBJ whole genome shotgun (WGS) entry which is preliminary data.</text>
</comment>
<dbReference type="EMBL" id="NHYD01001756">
    <property type="protein sequence ID" value="PPQ89971.1"/>
    <property type="molecule type" value="Genomic_DNA"/>
</dbReference>
<dbReference type="InParanoid" id="A0A409XGV0"/>
<feature type="transmembrane region" description="Helical" evidence="1">
    <location>
        <begin position="12"/>
        <end position="33"/>
    </location>
</feature>
<reference evidence="2 3" key="1">
    <citation type="journal article" date="2018" name="Evol. Lett.">
        <title>Horizontal gene cluster transfer increased hallucinogenic mushroom diversity.</title>
        <authorList>
            <person name="Reynolds H.T."/>
            <person name="Vijayakumar V."/>
            <person name="Gluck-Thaler E."/>
            <person name="Korotkin H.B."/>
            <person name="Matheny P.B."/>
            <person name="Slot J.C."/>
        </authorList>
    </citation>
    <scope>NUCLEOTIDE SEQUENCE [LARGE SCALE GENOMIC DNA]</scope>
    <source>
        <strain evidence="2 3">2631</strain>
    </source>
</reference>
<keyword evidence="1" id="KW-1133">Transmembrane helix</keyword>
<gene>
    <name evidence="2" type="ORF">CVT25_009611</name>
</gene>
<evidence type="ECO:0000313" key="3">
    <source>
        <dbReference type="Proteomes" id="UP000283269"/>
    </source>
</evidence>